<organism evidence="1 2">
    <name type="scientific">Methylorubrum populi</name>
    <dbReference type="NCBI Taxonomy" id="223967"/>
    <lineage>
        <taxon>Bacteria</taxon>
        <taxon>Pseudomonadati</taxon>
        <taxon>Pseudomonadota</taxon>
        <taxon>Alphaproteobacteria</taxon>
        <taxon>Hyphomicrobiales</taxon>
        <taxon>Methylobacteriaceae</taxon>
        <taxon>Methylorubrum</taxon>
    </lineage>
</organism>
<dbReference type="SUPFAM" id="SSF51126">
    <property type="entry name" value="Pectin lyase-like"/>
    <property type="match status" value="1"/>
</dbReference>
<dbReference type="InterPro" id="IPR011050">
    <property type="entry name" value="Pectin_lyase_fold/virulence"/>
</dbReference>
<gene>
    <name evidence="1" type="ORF">F8B43_0059</name>
</gene>
<accession>A0A833N4C4</accession>
<proteinExistence type="predicted"/>
<reference evidence="1 2" key="1">
    <citation type="submission" date="2019-10" db="EMBL/GenBank/DDBJ databases">
        <title>Draft Genome Sequence of the Caffeine Degrading Methylotroph Methylorubrum populi PINKEL.</title>
        <authorList>
            <person name="Dawson S.C."/>
            <person name="Zhang X."/>
            <person name="Wright M.E."/>
            <person name="Sharma G."/>
            <person name="Langner J.T."/>
            <person name="Ditty J.L."/>
            <person name="Subuyuj G.A."/>
        </authorList>
    </citation>
    <scope>NUCLEOTIDE SEQUENCE [LARGE SCALE GENOMIC DNA]</scope>
    <source>
        <strain evidence="1 2">Pinkel</strain>
    </source>
</reference>
<sequence length="547" mass="54436">MAGENQFYPVATGAGANVRGNAAWGASGLRQTGFQSGIAPSLDFNAAFRQGTVMASALGQVIADAGNAALDDGNLAGLVANLKATLASYVASGVPSAQRVHFGSDTGTANRIIANVSPDISGYDAGALYLIAAANAPTGPAVANLDGRGDRNIVRRDGTAIQAGDWKVGEIIELRDDGSRLQLANWTQAAAVGAAAFWHSGVASGSTNALSVTLAPAITAYEDRLPVFVVFPSGVANGATISLNGLSAIPLQRNDGSPIQAPDIPPGAFALFGMSGTAALRLIGLGRGEVQRIAINPTLYVRPNGNDANDGLSNTDGGAFRTIAAALARGTSQFNFASSALNIQLGVPGTYDSPFTLPRGTGTINILGDANNATSYVITGASQPGTGCIQTSGPLVLLGVSIQNTGAGSHGVATTGVGTAVLINTAVISNQTTTGSHLFAVDGSGITLGTGCLLQGNAAAAFSATGGRISVNPNTNVVIAGSPTFSNATAVAQDGGRVSLLAGASVSGAASGQRYRSDNYSIINTNGGGANAFPGSTPGTTSNGLYL</sequence>
<evidence type="ECO:0000313" key="1">
    <source>
        <dbReference type="EMBL" id="KAB7788054.1"/>
    </source>
</evidence>
<dbReference type="RefSeq" id="WP_152275582.1">
    <property type="nucleotide sequence ID" value="NZ_WEKV01000001.1"/>
</dbReference>
<evidence type="ECO:0000313" key="2">
    <source>
        <dbReference type="Proteomes" id="UP000469949"/>
    </source>
</evidence>
<comment type="caution">
    <text evidence="1">The sequence shown here is derived from an EMBL/GenBank/DDBJ whole genome shotgun (WGS) entry which is preliminary data.</text>
</comment>
<dbReference type="AlphaFoldDB" id="A0A833N4C4"/>
<dbReference type="EMBL" id="WEKV01000001">
    <property type="protein sequence ID" value="KAB7788054.1"/>
    <property type="molecule type" value="Genomic_DNA"/>
</dbReference>
<name>A0A833N4C4_9HYPH</name>
<protein>
    <submittedName>
        <fullName evidence="1">Uncharacterized protein</fullName>
    </submittedName>
</protein>
<dbReference type="Proteomes" id="UP000469949">
    <property type="component" value="Unassembled WGS sequence"/>
</dbReference>